<protein>
    <recommendedName>
        <fullName evidence="3">non-specific serine/threonine protein kinase</fullName>
        <ecNumber evidence="3">2.7.11.1</ecNumber>
    </recommendedName>
</protein>
<comment type="catalytic activity">
    <reaction evidence="10">
        <text>L-threonyl-[protein] + ATP = O-phospho-L-threonyl-[protein] + ADP + H(+)</text>
        <dbReference type="Rhea" id="RHEA:46608"/>
        <dbReference type="Rhea" id="RHEA-COMP:11060"/>
        <dbReference type="Rhea" id="RHEA-COMP:11605"/>
        <dbReference type="ChEBI" id="CHEBI:15378"/>
        <dbReference type="ChEBI" id="CHEBI:30013"/>
        <dbReference type="ChEBI" id="CHEBI:30616"/>
        <dbReference type="ChEBI" id="CHEBI:61977"/>
        <dbReference type="ChEBI" id="CHEBI:456216"/>
        <dbReference type="EC" id="2.7.11.1"/>
    </reaction>
</comment>
<keyword evidence="15" id="KW-1185">Reference proteome</keyword>
<dbReference type="AlphaFoldDB" id="A0A835NCD1"/>
<keyword evidence="6" id="KW-0547">Nucleotide-binding</keyword>
<reference evidence="14 15" key="2">
    <citation type="journal article" date="2021" name="J. Hered.">
        <title>Feather Gene Expression Elucidates the Developmental Basis of Plumage Iridescence in African Starlings.</title>
        <authorList>
            <person name="Rubenstein D.R."/>
            <person name="Corvelo A."/>
            <person name="MacManes M.D."/>
            <person name="Maia R."/>
            <person name="Narzisi G."/>
            <person name="Rousaki A."/>
            <person name="Vandenabeele P."/>
            <person name="Shawkey M.D."/>
            <person name="Solomon J."/>
        </authorList>
    </citation>
    <scope>NUCLEOTIDE SEQUENCE [LARGE SCALE GENOMIC DNA]</scope>
    <source>
        <strain evidence="14">SS15</strain>
    </source>
</reference>
<dbReference type="InterPro" id="IPR051138">
    <property type="entry name" value="PIM_Ser/Thr_kinase"/>
</dbReference>
<dbReference type="EMBL" id="JADDUC020000184">
    <property type="protein sequence ID" value="KAI1229495.1"/>
    <property type="molecule type" value="Genomic_DNA"/>
</dbReference>
<evidence type="ECO:0000256" key="6">
    <source>
        <dbReference type="ARBA" id="ARBA00022741"/>
    </source>
</evidence>
<name>A0A835NCD1_9PASS</name>
<keyword evidence="4" id="KW-0723">Serine/threonine-protein kinase</keyword>
<evidence type="ECO:0000256" key="2">
    <source>
        <dbReference type="ARBA" id="ARBA00005505"/>
    </source>
</evidence>
<dbReference type="GO" id="GO:0005737">
    <property type="term" value="C:cytoplasm"/>
    <property type="evidence" value="ECO:0007669"/>
    <property type="project" value="TreeGrafter"/>
</dbReference>
<evidence type="ECO:0000256" key="10">
    <source>
        <dbReference type="ARBA" id="ARBA00047899"/>
    </source>
</evidence>
<dbReference type="GO" id="GO:0004674">
    <property type="term" value="F:protein serine/threonine kinase activity"/>
    <property type="evidence" value="ECO:0007669"/>
    <property type="project" value="UniProtKB-KW"/>
</dbReference>
<evidence type="ECO:0000256" key="4">
    <source>
        <dbReference type="ARBA" id="ARBA00022527"/>
    </source>
</evidence>
<dbReference type="OrthoDB" id="10252171at2759"/>
<dbReference type="PANTHER" id="PTHR22984">
    <property type="entry name" value="SERINE/THREONINE-PROTEIN KINASE PIM"/>
    <property type="match status" value="1"/>
</dbReference>
<proteinExistence type="inferred from homology"/>
<dbReference type="Gene3D" id="1.10.510.10">
    <property type="entry name" value="Transferase(Phosphotransferase) domain 1"/>
    <property type="match status" value="1"/>
</dbReference>
<evidence type="ECO:0000313" key="15">
    <source>
        <dbReference type="Proteomes" id="UP000618051"/>
    </source>
</evidence>
<dbReference type="Gene3D" id="3.30.200.20">
    <property type="entry name" value="Phosphorylase Kinase, domain 1"/>
    <property type="match status" value="1"/>
</dbReference>
<evidence type="ECO:0000256" key="7">
    <source>
        <dbReference type="ARBA" id="ARBA00022777"/>
    </source>
</evidence>
<gene>
    <name evidence="14" type="ORF">IHE44_0004766</name>
    <name evidence="13" type="ORF">IHE44_001097</name>
</gene>
<dbReference type="InterPro" id="IPR000719">
    <property type="entry name" value="Prot_kinase_dom"/>
</dbReference>
<evidence type="ECO:0000256" key="5">
    <source>
        <dbReference type="ARBA" id="ARBA00022679"/>
    </source>
</evidence>
<feature type="non-terminal residue" evidence="13">
    <location>
        <position position="1"/>
    </location>
</feature>
<dbReference type="InterPro" id="IPR011009">
    <property type="entry name" value="Kinase-like_dom_sf"/>
</dbReference>
<reference evidence="13" key="1">
    <citation type="submission" date="2020-10" db="EMBL/GenBank/DDBJ databases">
        <title>Feather gene expression reveals the developmental basis of iridescence in African starlings.</title>
        <authorList>
            <person name="Rubenstein D.R."/>
        </authorList>
    </citation>
    <scope>NUCLEOTIDE SEQUENCE</scope>
    <source>
        <strain evidence="13">SS15</strain>
        <tissue evidence="13">Liver</tissue>
    </source>
</reference>
<dbReference type="PANTHER" id="PTHR22984:SF29">
    <property type="entry name" value="SERINE_THREONINE-PROTEIN KINASE PIM-1"/>
    <property type="match status" value="1"/>
</dbReference>
<sequence>MGGCGSVYAGTRLADGAPVRDGAGSEGEGGMAGGELSLLLVAIKRVCRDRIWEWARLGVPKARRSIGPADGIAVPPQHNGALVPMELVLLWMVSCPGFRGVVRLLDWFELPDGFALVMERPERCRDLWHLLDAGGFLPEPVARGLFRQVLQAVRHCTSRGVLHRDIKAENIL</sequence>
<dbReference type="PROSITE" id="PS50011">
    <property type="entry name" value="PROTEIN_KINASE_DOM"/>
    <property type="match status" value="1"/>
</dbReference>
<keyword evidence="5" id="KW-0808">Transferase</keyword>
<keyword evidence="8" id="KW-0067">ATP-binding</keyword>
<evidence type="ECO:0000313" key="14">
    <source>
        <dbReference type="EMBL" id="KAI1229495.1"/>
    </source>
</evidence>
<dbReference type="EC" id="2.7.11.1" evidence="3"/>
<dbReference type="Pfam" id="PF00069">
    <property type="entry name" value="Pkinase"/>
    <property type="match status" value="1"/>
</dbReference>
<comment type="catalytic activity">
    <reaction evidence="11">
        <text>L-seryl-[protein] + ATP = O-phospho-L-seryl-[protein] + ADP + H(+)</text>
        <dbReference type="Rhea" id="RHEA:17989"/>
        <dbReference type="Rhea" id="RHEA-COMP:9863"/>
        <dbReference type="Rhea" id="RHEA-COMP:11604"/>
        <dbReference type="ChEBI" id="CHEBI:15378"/>
        <dbReference type="ChEBI" id="CHEBI:29999"/>
        <dbReference type="ChEBI" id="CHEBI:30616"/>
        <dbReference type="ChEBI" id="CHEBI:83421"/>
        <dbReference type="ChEBI" id="CHEBI:456216"/>
        <dbReference type="EC" id="2.7.11.1"/>
    </reaction>
</comment>
<evidence type="ECO:0000256" key="3">
    <source>
        <dbReference type="ARBA" id="ARBA00012513"/>
    </source>
</evidence>
<keyword evidence="7 13" id="KW-0418">Kinase</keyword>
<dbReference type="Proteomes" id="UP000618051">
    <property type="component" value="Unassembled WGS sequence"/>
</dbReference>
<accession>A0A835NCD1</accession>
<comment type="caution">
    <text evidence="13">The sequence shown here is derived from an EMBL/GenBank/DDBJ whole genome shotgun (WGS) entry which is preliminary data.</text>
</comment>
<reference evidence="14" key="3">
    <citation type="submission" date="2022-01" db="EMBL/GenBank/DDBJ databases">
        <authorList>
            <person name="Rubenstein D.R."/>
        </authorList>
    </citation>
    <scope>NUCLEOTIDE SEQUENCE</scope>
    <source>
        <strain evidence="14">SS15</strain>
        <tissue evidence="14">Liver</tissue>
    </source>
</reference>
<evidence type="ECO:0000313" key="13">
    <source>
        <dbReference type="EMBL" id="KAG0112752.1"/>
    </source>
</evidence>
<dbReference type="SUPFAM" id="SSF56112">
    <property type="entry name" value="Protein kinase-like (PK-like)"/>
    <property type="match status" value="1"/>
</dbReference>
<evidence type="ECO:0000256" key="9">
    <source>
        <dbReference type="ARBA" id="ARBA00022842"/>
    </source>
</evidence>
<dbReference type="EMBL" id="JADDUC010001120">
    <property type="protein sequence ID" value="KAG0112752.1"/>
    <property type="molecule type" value="Genomic_DNA"/>
</dbReference>
<evidence type="ECO:0000256" key="8">
    <source>
        <dbReference type="ARBA" id="ARBA00022840"/>
    </source>
</evidence>
<feature type="domain" description="Protein kinase" evidence="12">
    <location>
        <begin position="1"/>
        <end position="172"/>
    </location>
</feature>
<evidence type="ECO:0000256" key="11">
    <source>
        <dbReference type="ARBA" id="ARBA00048679"/>
    </source>
</evidence>
<keyword evidence="9" id="KW-0460">Magnesium</keyword>
<evidence type="ECO:0000256" key="1">
    <source>
        <dbReference type="ARBA" id="ARBA00001946"/>
    </source>
</evidence>
<organism evidence="13">
    <name type="scientific">Lamprotornis superbus</name>
    <dbReference type="NCBI Taxonomy" id="245042"/>
    <lineage>
        <taxon>Eukaryota</taxon>
        <taxon>Metazoa</taxon>
        <taxon>Chordata</taxon>
        <taxon>Craniata</taxon>
        <taxon>Vertebrata</taxon>
        <taxon>Euteleostomi</taxon>
        <taxon>Archelosauria</taxon>
        <taxon>Archosauria</taxon>
        <taxon>Dinosauria</taxon>
        <taxon>Saurischia</taxon>
        <taxon>Theropoda</taxon>
        <taxon>Coelurosauria</taxon>
        <taxon>Aves</taxon>
        <taxon>Neognathae</taxon>
        <taxon>Neoaves</taxon>
        <taxon>Telluraves</taxon>
        <taxon>Australaves</taxon>
        <taxon>Passeriformes</taxon>
        <taxon>Sturnidae</taxon>
        <taxon>Lamprotornis</taxon>
    </lineage>
</organism>
<dbReference type="GO" id="GO:0005524">
    <property type="term" value="F:ATP binding"/>
    <property type="evidence" value="ECO:0007669"/>
    <property type="project" value="UniProtKB-KW"/>
</dbReference>
<comment type="cofactor">
    <cofactor evidence="1">
        <name>Mg(2+)</name>
        <dbReference type="ChEBI" id="CHEBI:18420"/>
    </cofactor>
</comment>
<evidence type="ECO:0000259" key="12">
    <source>
        <dbReference type="PROSITE" id="PS50011"/>
    </source>
</evidence>
<comment type="similarity">
    <text evidence="2">Belongs to the protein kinase superfamily. CAMK Ser/Thr protein kinase family. PIM subfamily.</text>
</comment>